<dbReference type="EMBL" id="JBGBPQ010000009">
    <property type="protein sequence ID" value="KAL1520260.1"/>
    <property type="molecule type" value="Genomic_DNA"/>
</dbReference>
<keyword evidence="1" id="KW-0812">Transmembrane</keyword>
<protein>
    <recommendedName>
        <fullName evidence="4">NADH dehydrogenase [ubiquinone] 1 alpha subcomplex subunit 11</fullName>
    </recommendedName>
</protein>
<evidence type="ECO:0008006" key="4">
    <source>
        <dbReference type="Google" id="ProtNLM"/>
    </source>
</evidence>
<keyword evidence="1" id="KW-0472">Membrane</keyword>
<feature type="transmembrane region" description="Helical" evidence="1">
    <location>
        <begin position="103"/>
        <end position="123"/>
    </location>
</feature>
<proteinExistence type="predicted"/>
<name>A0AB34JEA1_PRYPA</name>
<dbReference type="Proteomes" id="UP001515480">
    <property type="component" value="Unassembled WGS sequence"/>
</dbReference>
<gene>
    <name evidence="2" type="ORF">AB1Y20_023729</name>
</gene>
<evidence type="ECO:0000256" key="1">
    <source>
        <dbReference type="SAM" id="Phobius"/>
    </source>
</evidence>
<feature type="transmembrane region" description="Helical" evidence="1">
    <location>
        <begin position="20"/>
        <end position="41"/>
    </location>
</feature>
<keyword evidence="1" id="KW-1133">Transmembrane helix</keyword>
<reference evidence="2 3" key="1">
    <citation type="journal article" date="2024" name="Science">
        <title>Giant polyketide synthase enzymes in the biosynthesis of giant marine polyether toxins.</title>
        <authorList>
            <person name="Fallon T.R."/>
            <person name="Shende V.V."/>
            <person name="Wierzbicki I.H."/>
            <person name="Pendleton A.L."/>
            <person name="Watervoot N.F."/>
            <person name="Auber R.P."/>
            <person name="Gonzalez D.J."/>
            <person name="Wisecaver J.H."/>
            <person name="Moore B.S."/>
        </authorList>
    </citation>
    <scope>NUCLEOTIDE SEQUENCE [LARGE SCALE GENOMIC DNA]</scope>
    <source>
        <strain evidence="2 3">12B1</strain>
    </source>
</reference>
<accession>A0AB34JEA1</accession>
<comment type="caution">
    <text evidence="2">The sequence shown here is derived from an EMBL/GenBank/DDBJ whole genome shotgun (WGS) entry which is preliminary data.</text>
</comment>
<organism evidence="2 3">
    <name type="scientific">Prymnesium parvum</name>
    <name type="common">Toxic golden alga</name>
    <dbReference type="NCBI Taxonomy" id="97485"/>
    <lineage>
        <taxon>Eukaryota</taxon>
        <taxon>Haptista</taxon>
        <taxon>Haptophyta</taxon>
        <taxon>Prymnesiophyceae</taxon>
        <taxon>Prymnesiales</taxon>
        <taxon>Prymnesiaceae</taxon>
        <taxon>Prymnesium</taxon>
    </lineage>
</organism>
<evidence type="ECO:0000313" key="2">
    <source>
        <dbReference type="EMBL" id="KAL1520260.1"/>
    </source>
</evidence>
<dbReference type="AlphaFoldDB" id="A0AB34JEA1"/>
<sequence>MYLHREFKDLDRPKPFLSNVFTMAAAGIAGGALCGGVEVALNPPQPAVARSVFAHHMSILGVSAAAYAAAESVLDASFGPSLKNQVAAGCFSGTMMGFKTKTLSGAVSGAGLFGVMTFLWGVGRESQNDGFFRM</sequence>
<keyword evidence="3" id="KW-1185">Reference proteome</keyword>
<evidence type="ECO:0000313" key="3">
    <source>
        <dbReference type="Proteomes" id="UP001515480"/>
    </source>
</evidence>